<dbReference type="InterPro" id="IPR023485">
    <property type="entry name" value="Ptyr_pPase"/>
</dbReference>
<dbReference type="SMART" id="SM00226">
    <property type="entry name" value="LMWPc"/>
    <property type="match status" value="1"/>
</dbReference>
<protein>
    <recommendedName>
        <fullName evidence="2">protein-tyrosine-phosphatase</fullName>
        <ecNumber evidence="2">3.1.3.48</ecNumber>
    </recommendedName>
</protein>
<evidence type="ECO:0000313" key="6">
    <source>
        <dbReference type="EMBL" id="NRT58632.1"/>
    </source>
</evidence>
<dbReference type="InterPro" id="IPR017867">
    <property type="entry name" value="Tyr_phospatase_low_mol_wt"/>
</dbReference>
<evidence type="ECO:0000256" key="2">
    <source>
        <dbReference type="ARBA" id="ARBA00013064"/>
    </source>
</evidence>
<evidence type="ECO:0000259" key="5">
    <source>
        <dbReference type="SMART" id="SM00226"/>
    </source>
</evidence>
<dbReference type="EC" id="3.1.3.48" evidence="2"/>
<evidence type="ECO:0000313" key="7">
    <source>
        <dbReference type="Proteomes" id="UP001516061"/>
    </source>
</evidence>
<dbReference type="Proteomes" id="UP001516061">
    <property type="component" value="Unassembled WGS sequence"/>
</dbReference>
<dbReference type="PANTHER" id="PTHR11717">
    <property type="entry name" value="LOW MOLECULAR WEIGHT PROTEIN TYROSINE PHOSPHATASE"/>
    <property type="match status" value="1"/>
</dbReference>
<dbReference type="Pfam" id="PF01451">
    <property type="entry name" value="LMWPc"/>
    <property type="match status" value="1"/>
</dbReference>
<feature type="domain" description="Phosphotyrosine protein phosphatase I" evidence="5">
    <location>
        <begin position="8"/>
        <end position="158"/>
    </location>
</feature>
<dbReference type="RefSeq" id="WP_173807639.1">
    <property type="nucleotide sequence ID" value="NZ_JABSNM010000037.1"/>
</dbReference>
<evidence type="ECO:0000256" key="3">
    <source>
        <dbReference type="ARBA" id="ARBA00022801"/>
    </source>
</evidence>
<dbReference type="Gene3D" id="3.40.50.2300">
    <property type="match status" value="1"/>
</dbReference>
<comment type="similarity">
    <text evidence="1">Belongs to the low molecular weight phosphotyrosine protein phosphatase family.</text>
</comment>
<dbReference type="InterPro" id="IPR036196">
    <property type="entry name" value="Ptyr_pPase_sf"/>
</dbReference>
<reference evidence="6 7" key="1">
    <citation type="submission" date="2020-05" db="EMBL/GenBank/DDBJ databases">
        <title>Genomic Encyclopedia of Type Strains, Phase IV (KMG-V): Genome sequencing to study the core and pangenomes of soil and plant-associated prokaryotes.</title>
        <authorList>
            <person name="Whitman W."/>
        </authorList>
    </citation>
    <scope>NUCLEOTIDE SEQUENCE [LARGE SCALE GENOMIC DNA]</scope>
    <source>
        <strain evidence="6 7">C29</strain>
    </source>
</reference>
<sequence>MTTPPPPPRILMVCTANICRSPTAEAVMRHRLRRAGLQDRVELDSAGTRAGSTPMPPDPRSIAHAARRGYDLTPLRSRPVNHGDFERFDLIVPMDRSHLTHLAALSPRQPRAQIRLLMSFARVSGLSDEVPDPYYGGAPGFEHVLDLVELACDGLLEYLYSPQGSR</sequence>
<gene>
    <name evidence="6" type="ORF">HNQ01_004401</name>
</gene>
<organism evidence="6 7">
    <name type="scientific">Sphaerotilus uruguayifluvii</name>
    <dbReference type="NCBI Taxonomy" id="2735897"/>
    <lineage>
        <taxon>Bacteria</taxon>
        <taxon>Pseudomonadati</taxon>
        <taxon>Pseudomonadota</taxon>
        <taxon>Betaproteobacteria</taxon>
        <taxon>Burkholderiales</taxon>
        <taxon>Sphaerotilaceae</taxon>
        <taxon>Sphaerotilus</taxon>
    </lineage>
</organism>
<dbReference type="SUPFAM" id="SSF52788">
    <property type="entry name" value="Phosphotyrosine protein phosphatases I"/>
    <property type="match status" value="1"/>
</dbReference>
<dbReference type="CDD" id="cd16343">
    <property type="entry name" value="LMWPTP"/>
    <property type="match status" value="1"/>
</dbReference>
<name>A0ABX2GAG5_9BURK</name>
<dbReference type="PANTHER" id="PTHR11717:SF7">
    <property type="entry name" value="LOW MOLECULAR WEIGHT PHOSPHOTYROSINE PROTEIN PHOSPHATASE"/>
    <property type="match status" value="1"/>
</dbReference>
<keyword evidence="7" id="KW-1185">Reference proteome</keyword>
<evidence type="ECO:0000256" key="4">
    <source>
        <dbReference type="ARBA" id="ARBA00022912"/>
    </source>
</evidence>
<accession>A0ABX2GAG5</accession>
<evidence type="ECO:0000256" key="1">
    <source>
        <dbReference type="ARBA" id="ARBA00011063"/>
    </source>
</evidence>
<dbReference type="PRINTS" id="PR00719">
    <property type="entry name" value="LMWPTPASE"/>
</dbReference>
<dbReference type="GO" id="GO:0004725">
    <property type="term" value="F:protein tyrosine phosphatase activity"/>
    <property type="evidence" value="ECO:0007669"/>
    <property type="project" value="UniProtKB-EC"/>
</dbReference>
<keyword evidence="3 6" id="KW-0378">Hydrolase</keyword>
<comment type="caution">
    <text evidence="6">The sequence shown here is derived from an EMBL/GenBank/DDBJ whole genome shotgun (WGS) entry which is preliminary data.</text>
</comment>
<dbReference type="InterPro" id="IPR050438">
    <property type="entry name" value="LMW_PTPase"/>
</dbReference>
<keyword evidence="4" id="KW-0904">Protein phosphatase</keyword>
<proteinExistence type="inferred from homology"/>
<dbReference type="EMBL" id="JABSNM010000037">
    <property type="protein sequence ID" value="NRT58632.1"/>
    <property type="molecule type" value="Genomic_DNA"/>
</dbReference>